<accession>C4J9G5</accession>
<keyword evidence="1" id="KW-0472">Membrane</keyword>
<evidence type="ECO:0000313" key="2">
    <source>
        <dbReference type="EMBL" id="ACR37815.1"/>
    </source>
</evidence>
<proteinExistence type="evidence at transcript level"/>
<keyword evidence="1" id="KW-1133">Transmembrane helix</keyword>
<evidence type="ECO:0000256" key="1">
    <source>
        <dbReference type="SAM" id="Phobius"/>
    </source>
</evidence>
<organism evidence="2">
    <name type="scientific">Zea mays</name>
    <name type="common">Maize</name>
    <dbReference type="NCBI Taxonomy" id="4577"/>
    <lineage>
        <taxon>Eukaryota</taxon>
        <taxon>Viridiplantae</taxon>
        <taxon>Streptophyta</taxon>
        <taxon>Embryophyta</taxon>
        <taxon>Tracheophyta</taxon>
        <taxon>Spermatophyta</taxon>
        <taxon>Magnoliopsida</taxon>
        <taxon>Liliopsida</taxon>
        <taxon>Poales</taxon>
        <taxon>Poaceae</taxon>
        <taxon>PACMAD clade</taxon>
        <taxon>Panicoideae</taxon>
        <taxon>Andropogonodae</taxon>
        <taxon>Andropogoneae</taxon>
        <taxon>Tripsacinae</taxon>
        <taxon>Zea</taxon>
    </lineage>
</organism>
<dbReference type="AlphaFoldDB" id="C4J9G5"/>
<name>C4J9G5_MAIZE</name>
<reference evidence="2" key="1">
    <citation type="journal article" date="2009" name="PLoS Genet.">
        <title>Sequencing, mapping, and analysis of 27,455 maize full-length cDNAs.</title>
        <authorList>
            <person name="Soderlund C."/>
            <person name="Descour A."/>
            <person name="Kudrna D."/>
            <person name="Bomhoff M."/>
            <person name="Boyd L."/>
            <person name="Currie J."/>
            <person name="Angelova A."/>
            <person name="Collura K."/>
            <person name="Wissotski M."/>
            <person name="Ashley E."/>
            <person name="Morrow D."/>
            <person name="Fernandes J."/>
            <person name="Walbot V."/>
            <person name="Yu Y."/>
        </authorList>
    </citation>
    <scope>NUCLEOTIDE SEQUENCE</scope>
    <source>
        <strain evidence="2">B73</strain>
    </source>
</reference>
<feature type="transmembrane region" description="Helical" evidence="1">
    <location>
        <begin position="101"/>
        <end position="119"/>
    </location>
</feature>
<dbReference type="EMBL" id="BT087462">
    <property type="protein sequence ID" value="ACR37815.1"/>
    <property type="molecule type" value="mRNA"/>
</dbReference>
<protein>
    <submittedName>
        <fullName evidence="2">Uncharacterized protein</fullName>
    </submittedName>
</protein>
<keyword evidence="1" id="KW-0812">Transmembrane</keyword>
<sequence length="120" mass="13058">MKAGCMGATSCLSCSTVAWDSGRGRPTTLMLVPLPLLAAGKVWRRPVDLRRAAGCSICQKFVTCSQLTLSIWVSSAPAPSVSRVLWSCVVWYDNMNCVCTGWSGLGTCLVLWILWLFVLL</sequence>